<dbReference type="EMBL" id="JPVZ01000007">
    <property type="protein sequence ID" value="OAZ08852.1"/>
    <property type="molecule type" value="Genomic_DNA"/>
</dbReference>
<keyword evidence="1" id="KW-0175">Coiled coil</keyword>
<feature type="coiled-coil region" evidence="1">
    <location>
        <begin position="242"/>
        <end position="286"/>
    </location>
</feature>
<sequence length="527" mass="59202">MNLPELIATATVTSILGVAGKAAGTVSKIGPVKDWLHGCKVRALAGRRTPSNHDLVKGVRTAHICALDHIARRYTQVLRSLPDNELGSDDHAFANNLRAFIDPRLKLLSDQNIDHDMLGADDITDVLEHLATAATHQSYADLNRKAQLECEDRALEEIFRDAGREPPSLFVRLFKGENEGAGWYEAFSLFVAEELKTNERFRSIFFATELVDIRGMLNDLTRQKRTEFPDLSSFVTDVKDHLRRFEYKIDKLQATVEDKNELAGQLVNQLNKNEELSRKLEAANVTQQKVMAIARRTALNINDPEQALKELESHAEIAIEVEREGRGGSNLGAFVDAVLARVREKYDASDFDAAATEADHGFAEWEQRETERRTESLQAGVKILESGLNQDILRRNAASAAARIARICELNHPDQPYDQLAALDKAYDEWFERGRDAGLNFDLEVAIEIAALSLNRVFEQDQRGFWHNNFGLALLTLGRRECDTQRLEKAVDAFKLALEGHTKDLMPHAWAMVQNNLGNALAWLGER</sequence>
<gene>
    <name evidence="2" type="ORF">TH4_15925</name>
</gene>
<evidence type="ECO:0000256" key="1">
    <source>
        <dbReference type="SAM" id="Coils"/>
    </source>
</evidence>
<accession>A0A853KXH4</accession>
<protein>
    <submittedName>
        <fullName evidence="2">Uncharacterized protein</fullName>
    </submittedName>
</protein>
<evidence type="ECO:0000313" key="3">
    <source>
        <dbReference type="Proteomes" id="UP000094009"/>
    </source>
</evidence>
<reference evidence="2 3" key="1">
    <citation type="submission" date="2014-07" db="EMBL/GenBank/DDBJ databases">
        <title>Draft genome sequence of Thalassospira tepidiphila 1-1B.</title>
        <authorList>
            <person name="Lai Q."/>
            <person name="Shao Z."/>
        </authorList>
    </citation>
    <scope>NUCLEOTIDE SEQUENCE [LARGE SCALE GENOMIC DNA]</scope>
    <source>
        <strain evidence="2 3">MCCC 1A03514</strain>
    </source>
</reference>
<proteinExistence type="predicted"/>
<dbReference type="Gene3D" id="1.25.40.10">
    <property type="entry name" value="Tetratricopeptide repeat domain"/>
    <property type="match status" value="1"/>
</dbReference>
<evidence type="ECO:0000313" key="2">
    <source>
        <dbReference type="EMBL" id="OAZ08852.1"/>
    </source>
</evidence>
<dbReference type="InterPro" id="IPR011990">
    <property type="entry name" value="TPR-like_helical_dom_sf"/>
</dbReference>
<name>A0A853KXH4_9PROT</name>
<dbReference type="Proteomes" id="UP000094009">
    <property type="component" value="Unassembled WGS sequence"/>
</dbReference>
<comment type="caution">
    <text evidence="2">The sequence shown here is derived from an EMBL/GenBank/DDBJ whole genome shotgun (WGS) entry which is preliminary data.</text>
</comment>
<dbReference type="AlphaFoldDB" id="A0A853KXH4"/>
<organism evidence="2 3">
    <name type="scientific">Thalassospira tepidiphila MCCC 1A03514</name>
    <dbReference type="NCBI Taxonomy" id="1177930"/>
    <lineage>
        <taxon>Bacteria</taxon>
        <taxon>Pseudomonadati</taxon>
        <taxon>Pseudomonadota</taxon>
        <taxon>Alphaproteobacteria</taxon>
        <taxon>Rhodospirillales</taxon>
        <taxon>Thalassospiraceae</taxon>
        <taxon>Thalassospira</taxon>
    </lineage>
</organism>